<evidence type="ECO:0000313" key="4">
    <source>
        <dbReference type="Proteomes" id="UP000724149"/>
    </source>
</evidence>
<accession>A0ABS2GIF5</accession>
<evidence type="ECO:0000256" key="1">
    <source>
        <dbReference type="ARBA" id="ARBA00022962"/>
    </source>
</evidence>
<dbReference type="Proteomes" id="UP000724149">
    <property type="component" value="Unassembled WGS sequence"/>
</dbReference>
<organism evidence="3 4">
    <name type="scientific">Hydrogenoanaerobacterium saccharovorans</name>
    <dbReference type="NCBI Taxonomy" id="474960"/>
    <lineage>
        <taxon>Bacteria</taxon>
        <taxon>Bacillati</taxon>
        <taxon>Bacillota</taxon>
        <taxon>Clostridia</taxon>
        <taxon>Eubacteriales</taxon>
        <taxon>Oscillospiraceae</taxon>
        <taxon>Hydrogenoanaerobacterium</taxon>
    </lineage>
</organism>
<protein>
    <submittedName>
        <fullName evidence="3">Glutamine amidotransferase</fullName>
    </submittedName>
</protein>
<gene>
    <name evidence="3" type="ORF">H9X81_00930</name>
</gene>
<keyword evidence="1 3" id="KW-0315">Glutamine amidotransferase</keyword>
<dbReference type="RefSeq" id="WP_204719255.1">
    <property type="nucleotide sequence ID" value="NZ_JACSNR010000001.1"/>
</dbReference>
<evidence type="ECO:0000259" key="2">
    <source>
        <dbReference type="Pfam" id="PF07685"/>
    </source>
</evidence>
<sequence>MKELKILHLYSDLLDLYGDYTNVTAVRRAAAQLGYESAVTEVQLGEPIDPAGYDFIYIGHGKARNLAAAAPHFRQYADAITAAVENGTVFLVTGNARFLFGGSFQTPDGEETGIGLFPYHGTETGKVFTGDVVSRPVFDESVRCYGFVNRTSHLTGENPYPLFKVLRGPGDGETPNGTEGTLYRNFFGTWQMGPVLVRNPALLREVLHRITGEDCSGLDLSLQERALEITLAEFGDLQ</sequence>
<feature type="domain" description="CobB/CobQ-like glutamine amidotransferase" evidence="2">
    <location>
        <begin position="5"/>
        <end position="191"/>
    </location>
</feature>
<name>A0ABS2GIF5_9FIRM</name>
<dbReference type="InterPro" id="IPR011698">
    <property type="entry name" value="GATase_3"/>
</dbReference>
<keyword evidence="4" id="KW-1185">Reference proteome</keyword>
<comment type="caution">
    <text evidence="3">The sequence shown here is derived from an EMBL/GenBank/DDBJ whole genome shotgun (WGS) entry which is preliminary data.</text>
</comment>
<proteinExistence type="predicted"/>
<reference evidence="3 4" key="1">
    <citation type="journal article" date="2021" name="Sci. Rep.">
        <title>The distribution of antibiotic resistance genes in chicken gut microbiota commensals.</title>
        <authorList>
            <person name="Juricova H."/>
            <person name="Matiasovicova J."/>
            <person name="Kubasova T."/>
            <person name="Cejkova D."/>
            <person name="Rychlik I."/>
        </authorList>
    </citation>
    <scope>NUCLEOTIDE SEQUENCE [LARGE SCALE GENOMIC DNA]</scope>
    <source>
        <strain evidence="3 4">An564</strain>
    </source>
</reference>
<dbReference type="EMBL" id="JACSNR010000001">
    <property type="protein sequence ID" value="MBM6922257.1"/>
    <property type="molecule type" value="Genomic_DNA"/>
</dbReference>
<dbReference type="Pfam" id="PF07685">
    <property type="entry name" value="GATase_3"/>
    <property type="match status" value="1"/>
</dbReference>
<evidence type="ECO:0000313" key="3">
    <source>
        <dbReference type="EMBL" id="MBM6922257.1"/>
    </source>
</evidence>